<feature type="chain" id="PRO_5001516386" evidence="1">
    <location>
        <begin position="21"/>
        <end position="269"/>
    </location>
</feature>
<dbReference type="Gene3D" id="2.40.128.20">
    <property type="match status" value="1"/>
</dbReference>
<feature type="non-terminal residue" evidence="2">
    <location>
        <position position="269"/>
    </location>
</feature>
<feature type="signal peptide" evidence="1">
    <location>
        <begin position="1"/>
        <end position="20"/>
    </location>
</feature>
<evidence type="ECO:0000313" key="2">
    <source>
        <dbReference type="EMBL" id="JAC27302.1"/>
    </source>
</evidence>
<evidence type="ECO:0000256" key="1">
    <source>
        <dbReference type="SAM" id="SignalP"/>
    </source>
</evidence>
<organism evidence="2">
    <name type="scientific">Amblyomma parvum</name>
    <name type="common">South American tick</name>
    <dbReference type="NCBI Taxonomy" id="251391"/>
    <lineage>
        <taxon>Eukaryota</taxon>
        <taxon>Metazoa</taxon>
        <taxon>Ecdysozoa</taxon>
        <taxon>Arthropoda</taxon>
        <taxon>Chelicerata</taxon>
        <taxon>Arachnida</taxon>
        <taxon>Acari</taxon>
        <taxon>Parasitiformes</taxon>
        <taxon>Ixodida</taxon>
        <taxon>Ixodoidea</taxon>
        <taxon>Ixodidae</taxon>
        <taxon>Amblyomminae</taxon>
        <taxon>Amblyomma</taxon>
    </lineage>
</organism>
<protein>
    <submittedName>
        <fullName evidence="2">Putative secreted protein</fullName>
    </submittedName>
</protein>
<dbReference type="EMBL" id="GBBL01000018">
    <property type="protein sequence ID" value="JAC27302.1"/>
    <property type="molecule type" value="mRNA"/>
</dbReference>
<dbReference type="AlphaFoldDB" id="A0A023G0J3"/>
<proteinExistence type="evidence at transcript level"/>
<name>A0A023G0J3_AMBPA</name>
<accession>A0A023G0J3</accession>
<reference evidence="2" key="1">
    <citation type="submission" date="2014-03" db="EMBL/GenBank/DDBJ databases">
        <title>The sialotranscriptome of Amblyomma triste, Amblyomma parvum and Amblyomma cajennense ticks, uncovered by 454-based RNA-seq.</title>
        <authorList>
            <person name="Garcia G.R."/>
            <person name="Gardinassi L.G."/>
            <person name="Ribeiro J.M."/>
            <person name="Anatrielo E."/>
            <person name="Ferreira B.R."/>
            <person name="Moreira H.N."/>
            <person name="Mafra C."/>
            <person name="Olegario M.M."/>
            <person name="Szabo P.J."/>
            <person name="Miranda-Santos I.K."/>
            <person name="Maruyama S.R."/>
        </authorList>
    </citation>
    <scope>NUCLEOTIDE SEQUENCE</scope>
    <source>
        <strain evidence="2">Araguapaz</strain>
        <tissue evidence="2">Salivary glands</tissue>
    </source>
</reference>
<keyword evidence="1" id="KW-0732">Signal</keyword>
<sequence>MEMRGIALLFMSFAIFSVDCCKKNEKLFRCGQTRLIEEGTCPGVEKVPCSMYTLHCRCRKGTSRNEKGQCVLKPQCRKPPEQVEEETRQRHQQLDMTYQNTLTVLQSIDRLHLLSISMDTWVQSLCECMRSTFQVHGPDSEIRSVECYYYPGKPFPPNFMARAEQFIDFYVRKDEKEVKIELQPESGGDLLFGLHCYYPVLAADPTCFVLQTGVHTDGRPHCMLWGLDNETPKEEDSCFRMLERICARERFSVWDHNQRCTAHDVLISN</sequence>
<dbReference type="InterPro" id="IPR012674">
    <property type="entry name" value="Calycin"/>
</dbReference>